<accession>G3HTR5</accession>
<protein>
    <submittedName>
        <fullName evidence="1">Uncharacterized protein</fullName>
    </submittedName>
</protein>
<name>G3HTR5_CRIGR</name>
<dbReference type="Proteomes" id="UP000001075">
    <property type="component" value="Unassembled WGS sequence"/>
</dbReference>
<organism evidence="1 2">
    <name type="scientific">Cricetulus griseus</name>
    <name type="common">Chinese hamster</name>
    <name type="synonym">Cricetulus barabensis griseus</name>
    <dbReference type="NCBI Taxonomy" id="10029"/>
    <lineage>
        <taxon>Eukaryota</taxon>
        <taxon>Metazoa</taxon>
        <taxon>Chordata</taxon>
        <taxon>Craniata</taxon>
        <taxon>Vertebrata</taxon>
        <taxon>Euteleostomi</taxon>
        <taxon>Mammalia</taxon>
        <taxon>Eutheria</taxon>
        <taxon>Euarchontoglires</taxon>
        <taxon>Glires</taxon>
        <taxon>Rodentia</taxon>
        <taxon>Myomorpha</taxon>
        <taxon>Muroidea</taxon>
        <taxon>Cricetidae</taxon>
        <taxon>Cricetinae</taxon>
        <taxon>Cricetulus</taxon>
    </lineage>
</organism>
<proteinExistence type="predicted"/>
<dbReference type="EMBL" id="JH000717">
    <property type="protein sequence ID" value="EGV98990.1"/>
    <property type="molecule type" value="Genomic_DNA"/>
</dbReference>
<reference evidence="2" key="1">
    <citation type="journal article" date="2011" name="Nat. Biotechnol.">
        <title>The genomic sequence of the Chinese hamster ovary (CHO)-K1 cell line.</title>
        <authorList>
            <person name="Xu X."/>
            <person name="Nagarajan H."/>
            <person name="Lewis N.E."/>
            <person name="Pan S."/>
            <person name="Cai Z."/>
            <person name="Liu X."/>
            <person name="Chen W."/>
            <person name="Xie M."/>
            <person name="Wang W."/>
            <person name="Hammond S."/>
            <person name="Andersen M.R."/>
            <person name="Neff N."/>
            <person name="Passarelli B."/>
            <person name="Koh W."/>
            <person name="Fan H.C."/>
            <person name="Wang J."/>
            <person name="Gui Y."/>
            <person name="Lee K.H."/>
            <person name="Betenbaugh M.J."/>
            <person name="Quake S.R."/>
            <person name="Famili I."/>
            <person name="Palsson B.O."/>
            <person name="Wang J."/>
        </authorList>
    </citation>
    <scope>NUCLEOTIDE SEQUENCE [LARGE SCALE GENOMIC DNA]</scope>
    <source>
        <strain evidence="2">CHO K1 cell line</strain>
    </source>
</reference>
<sequence length="85" mass="9431">MVTYDCYPSILEAESEASDIQGHPWLHSKLKVSLGYMRPISKGKKRKEKDRVGAISPLTAFISSLALKSASKDRSSTPHHIHTPL</sequence>
<gene>
    <name evidence="1" type="ORF">I79_014293</name>
</gene>
<dbReference type="AlphaFoldDB" id="G3HTR5"/>
<dbReference type="InParanoid" id="G3HTR5"/>
<evidence type="ECO:0000313" key="1">
    <source>
        <dbReference type="EMBL" id="EGV98990.1"/>
    </source>
</evidence>
<evidence type="ECO:0000313" key="2">
    <source>
        <dbReference type="Proteomes" id="UP000001075"/>
    </source>
</evidence>